<dbReference type="GO" id="GO:0009903">
    <property type="term" value="P:chloroplast avoidance movement"/>
    <property type="evidence" value="ECO:0007669"/>
    <property type="project" value="TreeGrafter"/>
</dbReference>
<reference evidence="4" key="1">
    <citation type="submission" date="2023-05" db="EMBL/GenBank/DDBJ databases">
        <title>Genome and transcriptome analyses reveal genes involved in the formation of fine ridges on petal epidermal cells in Hibiscus trionum.</title>
        <authorList>
            <person name="Koshimizu S."/>
            <person name="Masuda S."/>
            <person name="Ishii T."/>
            <person name="Shirasu K."/>
            <person name="Hoshino A."/>
            <person name="Arita M."/>
        </authorList>
    </citation>
    <scope>NUCLEOTIDE SEQUENCE</scope>
    <source>
        <strain evidence="4">Hamamatsu line</strain>
    </source>
</reference>
<comment type="caution">
    <text evidence="4">The sequence shown here is derived from an EMBL/GenBank/DDBJ whole genome shotgun (WGS) entry which is preliminary data.</text>
</comment>
<dbReference type="GO" id="GO:0005829">
    <property type="term" value="C:cytosol"/>
    <property type="evidence" value="ECO:0007669"/>
    <property type="project" value="TreeGrafter"/>
</dbReference>
<evidence type="ECO:0000256" key="3">
    <source>
        <dbReference type="SAM" id="Coils"/>
    </source>
</evidence>
<gene>
    <name evidence="4" type="ORF">HRI_002305800</name>
</gene>
<dbReference type="PANTHER" id="PTHR32054">
    <property type="entry name" value="HEAVY CHAIN, PUTATIVE, EXPRESSED-RELATED-RELATED"/>
    <property type="match status" value="1"/>
</dbReference>
<organism evidence="4 5">
    <name type="scientific">Hibiscus trionum</name>
    <name type="common">Flower of an hour</name>
    <dbReference type="NCBI Taxonomy" id="183268"/>
    <lineage>
        <taxon>Eukaryota</taxon>
        <taxon>Viridiplantae</taxon>
        <taxon>Streptophyta</taxon>
        <taxon>Embryophyta</taxon>
        <taxon>Tracheophyta</taxon>
        <taxon>Spermatophyta</taxon>
        <taxon>Magnoliopsida</taxon>
        <taxon>eudicotyledons</taxon>
        <taxon>Gunneridae</taxon>
        <taxon>Pentapetalae</taxon>
        <taxon>rosids</taxon>
        <taxon>malvids</taxon>
        <taxon>Malvales</taxon>
        <taxon>Malvaceae</taxon>
        <taxon>Malvoideae</taxon>
        <taxon>Hibiscus</taxon>
    </lineage>
</organism>
<evidence type="ECO:0008006" key="6">
    <source>
        <dbReference type="Google" id="ProtNLM"/>
    </source>
</evidence>
<dbReference type="PANTHER" id="PTHR32054:SF9">
    <property type="entry name" value="OS04G0116200 PROTEIN"/>
    <property type="match status" value="1"/>
</dbReference>
<keyword evidence="2 3" id="KW-0175">Coiled coil</keyword>
<evidence type="ECO:0000313" key="5">
    <source>
        <dbReference type="Proteomes" id="UP001165190"/>
    </source>
</evidence>
<keyword evidence="5" id="KW-1185">Reference proteome</keyword>
<name>A0A9W7I2H8_HIBTR</name>
<comment type="similarity">
    <text evidence="1">Belongs to the WEB family.</text>
</comment>
<dbReference type="AlphaFoldDB" id="A0A9W7I2H8"/>
<feature type="coiled-coil region" evidence="3">
    <location>
        <begin position="65"/>
        <end position="117"/>
    </location>
</feature>
<sequence length="217" mass="24670">MEAKGGGGITIVGRAEIDTRPPFRSVKEAVMLFGEKVLVAEIYGNKLKEMRVEVGESGKGRQSKIAVLTSELEETKQSLQRTEEEGNLLSFNIKALKEELEKTKKDLQQLREKEFQKQRVEPDTEDFKFIESATKMGFVKPNEEPAVADEFQKKRYVKFASPPSSAQVIVDKDKMVGKAVKKVKRKPAFSMIGWLFAKKKGSREDDQSLRTNDFQRH</sequence>
<dbReference type="Proteomes" id="UP001165190">
    <property type="component" value="Unassembled WGS sequence"/>
</dbReference>
<protein>
    <recommendedName>
        <fullName evidence="6">WEB family protein</fullName>
    </recommendedName>
</protein>
<dbReference type="GO" id="GO:0009904">
    <property type="term" value="P:chloroplast accumulation movement"/>
    <property type="evidence" value="ECO:0007669"/>
    <property type="project" value="TreeGrafter"/>
</dbReference>
<dbReference type="OrthoDB" id="4585693at2759"/>
<evidence type="ECO:0000313" key="4">
    <source>
        <dbReference type="EMBL" id="GMI86365.1"/>
    </source>
</evidence>
<evidence type="ECO:0000256" key="1">
    <source>
        <dbReference type="ARBA" id="ARBA00005485"/>
    </source>
</evidence>
<evidence type="ECO:0000256" key="2">
    <source>
        <dbReference type="ARBA" id="ARBA00023054"/>
    </source>
</evidence>
<accession>A0A9W7I2H8</accession>
<dbReference type="EMBL" id="BSYR01000021">
    <property type="protein sequence ID" value="GMI86365.1"/>
    <property type="molecule type" value="Genomic_DNA"/>
</dbReference>
<proteinExistence type="inferred from homology"/>